<accession>A0A4W4FNF1</accession>
<evidence type="ECO:0000313" key="9">
    <source>
        <dbReference type="Ensembl" id="ENSEEEP00000025497.1"/>
    </source>
</evidence>
<feature type="binding site" evidence="8">
    <location>
        <position position="57"/>
    </location>
    <ligand>
        <name>Mg(2+)</name>
        <dbReference type="ChEBI" id="CHEBI:18420"/>
        <label>1</label>
    </ligand>
</feature>
<evidence type="ECO:0000256" key="2">
    <source>
        <dbReference type="ARBA" id="ARBA00010702"/>
    </source>
</evidence>
<organism evidence="9 10">
    <name type="scientific">Electrophorus electricus</name>
    <name type="common">Electric eel</name>
    <name type="synonym">Gymnotus electricus</name>
    <dbReference type="NCBI Taxonomy" id="8005"/>
    <lineage>
        <taxon>Eukaryota</taxon>
        <taxon>Metazoa</taxon>
        <taxon>Chordata</taxon>
        <taxon>Craniata</taxon>
        <taxon>Vertebrata</taxon>
        <taxon>Euteleostomi</taxon>
        <taxon>Actinopterygii</taxon>
        <taxon>Neopterygii</taxon>
        <taxon>Teleostei</taxon>
        <taxon>Ostariophysi</taxon>
        <taxon>Gymnotiformes</taxon>
        <taxon>Gymnotoidei</taxon>
        <taxon>Gymnotidae</taxon>
        <taxon>Electrophorus</taxon>
    </lineage>
</organism>
<dbReference type="PANTHER" id="PTHR16222">
    <property type="entry name" value="ADP-RIBOSYLGLYCOHYDROLASE"/>
    <property type="match status" value="1"/>
</dbReference>
<evidence type="ECO:0000256" key="3">
    <source>
        <dbReference type="ARBA" id="ARBA00022490"/>
    </source>
</evidence>
<dbReference type="PIRSF" id="PIRSF016939">
    <property type="entry name" value="ADP_ribslarg_hdr"/>
    <property type="match status" value="1"/>
</dbReference>
<dbReference type="Proteomes" id="UP000314983">
    <property type="component" value="Chromosome 16"/>
</dbReference>
<comment type="similarity">
    <text evidence="2">Belongs to the ADP-ribosylglycohydrolase family.</text>
</comment>
<evidence type="ECO:0000256" key="6">
    <source>
        <dbReference type="ARBA" id="ARBA00042849"/>
    </source>
</evidence>
<evidence type="ECO:0000256" key="4">
    <source>
        <dbReference type="ARBA" id="ARBA00040586"/>
    </source>
</evidence>
<protein>
    <recommendedName>
        <fullName evidence="4">Inactive ADP-ribosyltransferase ARH2</fullName>
    </recommendedName>
    <alternativeName>
        <fullName evidence="5">ADP-ribosylhydrolase-like protein 1</fullName>
    </alternativeName>
    <alternativeName>
        <fullName evidence="6">[Protein ADP-ribosylarginine] hydrolase-like protein 1</fullName>
    </alternativeName>
</protein>
<sequence length="361" mass="40522">MEKFQTAMVLSAVGDALGYRKGRWENCTSGAQIQKELSALGGLEALKLDPDNWPLSDRTLMLMTTAEALVTGMDTPTQDLYRELVRLYVDAMVSLQGRAPDPSTVEGCAHLKPNNFLLAWHTPFNEKGSGSGAATKAMCVGMRYWQPERLDTLVEVSIETGRMTHHHPIGFLGALCTALFTSYAMQGKPVVTWGRDLMKVTPKAEEYCRKTIRHLAGEEYQEKWFYFEAKWQFYLEERRIEEEGQNKPLFPKCYDADETDKVYKRWSSEGLAGHRGHDAPMIAYDALLAAGSDWGELCKRAMFHGGDSSATGLIAGCLYGLLYGLKQVPAELYQHLDKREKLEELGAKLYHASATEKDTEK</sequence>
<dbReference type="OMA" id="LVTDFWC"/>
<reference evidence="10" key="1">
    <citation type="journal article" date="2014" name="Science">
        <title>Nonhuman genetics. Genomic basis for the convergent evolution of electric organs.</title>
        <authorList>
            <person name="Gallant J.R."/>
            <person name="Traeger L.L."/>
            <person name="Volkening J.D."/>
            <person name="Moffett H."/>
            <person name="Chen P.H."/>
            <person name="Novina C.D."/>
            <person name="Phillips G.N.Jr."/>
            <person name="Anand R."/>
            <person name="Wells G.B."/>
            <person name="Pinch M."/>
            <person name="Guth R."/>
            <person name="Unguez G.A."/>
            <person name="Albert J.S."/>
            <person name="Zakon H.H."/>
            <person name="Samanta M.P."/>
            <person name="Sussman M.R."/>
        </authorList>
    </citation>
    <scope>NUCLEOTIDE SEQUENCE [LARGE SCALE GENOMIC DNA]</scope>
</reference>
<evidence type="ECO:0000256" key="8">
    <source>
        <dbReference type="PIRSR" id="PIRSR605502-1"/>
    </source>
</evidence>
<feature type="binding site" evidence="8">
    <location>
        <position position="56"/>
    </location>
    <ligand>
        <name>Mg(2+)</name>
        <dbReference type="ChEBI" id="CHEBI:18420"/>
        <label>1</label>
    </ligand>
</feature>
<dbReference type="SUPFAM" id="SSF101478">
    <property type="entry name" value="ADP-ribosylglycohydrolase"/>
    <property type="match status" value="1"/>
</dbReference>
<dbReference type="Ensembl" id="ENSEEET00000025792.2">
    <property type="protein sequence ID" value="ENSEEEP00000025497.1"/>
    <property type="gene ID" value="ENSEEEG00000012344.2"/>
</dbReference>
<comment type="subcellular location">
    <subcellularLocation>
        <location evidence="1">Cytoplasm</location>
        <location evidence="1">Myofibril</location>
        <location evidence="1">Sarcomere</location>
    </subcellularLocation>
</comment>
<keyword evidence="8" id="KW-0479">Metal-binding</keyword>
<dbReference type="GO" id="GO:0051725">
    <property type="term" value="P:protein de-ADP-ribosylation"/>
    <property type="evidence" value="ECO:0007669"/>
    <property type="project" value="InterPro"/>
</dbReference>
<dbReference type="PANTHER" id="PTHR16222:SF23">
    <property type="entry name" value="INACTIVE ADP-RIBOSYLTRANSFERASE ARH2"/>
    <property type="match status" value="1"/>
</dbReference>
<keyword evidence="10" id="KW-1185">Reference proteome</keyword>
<reference evidence="10" key="2">
    <citation type="journal article" date="2017" name="Sci. Adv.">
        <title>A tail of two voltages: Proteomic comparison of the three electric organs of the electric eel.</title>
        <authorList>
            <person name="Traeger L.L."/>
            <person name="Sabat G."/>
            <person name="Barrett-Wilt G.A."/>
            <person name="Wells G.B."/>
            <person name="Sussman M.R."/>
        </authorList>
    </citation>
    <scope>NUCLEOTIDE SEQUENCE [LARGE SCALE GENOMIC DNA]</scope>
</reference>
<dbReference type="AlphaFoldDB" id="A0A4W4FNF1"/>
<comment type="cofactor">
    <cofactor evidence="8">
        <name>Mg(2+)</name>
        <dbReference type="ChEBI" id="CHEBI:18420"/>
    </cofactor>
    <text evidence="8">Binds 2 magnesium ions per subunit.</text>
</comment>
<feature type="binding site" evidence="8">
    <location>
        <position position="307"/>
    </location>
    <ligand>
        <name>Mg(2+)</name>
        <dbReference type="ChEBI" id="CHEBI:18420"/>
        <label>1</label>
    </ligand>
</feature>
<comment type="function">
    <text evidence="7">Required for myofibril assembly and outgrowth of the cardiac chambers in the developing heart. Appears to be catalytically inactive, showing no activity against O-acetyl-ADP-ribose.</text>
</comment>
<name>A0A4W4FNF1_ELEEL</name>
<evidence type="ECO:0000313" key="10">
    <source>
        <dbReference type="Proteomes" id="UP000314983"/>
    </source>
</evidence>
<dbReference type="Gene3D" id="1.10.4080.10">
    <property type="entry name" value="ADP-ribosylation/Crystallin J1"/>
    <property type="match status" value="1"/>
</dbReference>
<evidence type="ECO:0000256" key="5">
    <source>
        <dbReference type="ARBA" id="ARBA00041334"/>
    </source>
</evidence>
<dbReference type="GO" id="GO:0030017">
    <property type="term" value="C:sarcomere"/>
    <property type="evidence" value="ECO:0007669"/>
    <property type="project" value="UniProtKB-SubCell"/>
</dbReference>
<evidence type="ECO:0000256" key="1">
    <source>
        <dbReference type="ARBA" id="ARBA00004204"/>
    </source>
</evidence>
<dbReference type="InterPro" id="IPR050792">
    <property type="entry name" value="ADP-ribosylglycohydrolase"/>
</dbReference>
<dbReference type="GO" id="GO:0000287">
    <property type="term" value="F:magnesium ion binding"/>
    <property type="evidence" value="ECO:0007669"/>
    <property type="project" value="InterPro"/>
</dbReference>
<dbReference type="FunFam" id="1.10.4080.10:FF:000002">
    <property type="entry name" value="ADP-ribosylarginine hydrolase isoform X1"/>
    <property type="match status" value="1"/>
</dbReference>
<dbReference type="InterPro" id="IPR036705">
    <property type="entry name" value="Ribosyl_crysJ1_sf"/>
</dbReference>
<keyword evidence="3" id="KW-0963">Cytoplasm</keyword>
<dbReference type="GeneTree" id="ENSGT00530000063627"/>
<reference evidence="9" key="5">
    <citation type="submission" date="2025-09" db="UniProtKB">
        <authorList>
            <consortium name="Ensembl"/>
        </authorList>
    </citation>
    <scope>IDENTIFICATION</scope>
</reference>
<gene>
    <name evidence="9" type="primary">adprhl1</name>
</gene>
<dbReference type="STRING" id="8005.ENSEEEP00000025497"/>
<dbReference type="Pfam" id="PF03747">
    <property type="entry name" value="ADP_ribosyl_GH"/>
    <property type="match status" value="1"/>
</dbReference>
<dbReference type="InterPro" id="IPR012108">
    <property type="entry name" value="ADP-ribosylarg_hydro"/>
</dbReference>
<keyword evidence="8" id="KW-0460">Magnesium</keyword>
<evidence type="ECO:0000256" key="7">
    <source>
        <dbReference type="ARBA" id="ARBA00046181"/>
    </source>
</evidence>
<proteinExistence type="inferred from homology"/>
<dbReference type="GO" id="GO:0003875">
    <property type="term" value="F:ADP-ribosylarginine hydrolase activity"/>
    <property type="evidence" value="ECO:0007669"/>
    <property type="project" value="InterPro"/>
</dbReference>
<dbReference type="InterPro" id="IPR005502">
    <property type="entry name" value="Ribosyl_crysJ1"/>
</dbReference>
<reference evidence="9" key="3">
    <citation type="submission" date="2020-05" db="EMBL/GenBank/DDBJ databases">
        <title>Electrophorus electricus (electric eel) genome, fEleEle1, primary haplotype.</title>
        <authorList>
            <person name="Myers G."/>
            <person name="Meyer A."/>
            <person name="Fedrigo O."/>
            <person name="Formenti G."/>
            <person name="Rhie A."/>
            <person name="Tracey A."/>
            <person name="Sims Y."/>
            <person name="Jarvis E.D."/>
        </authorList>
    </citation>
    <scope>NUCLEOTIDE SEQUENCE [LARGE SCALE GENOMIC DNA]</scope>
</reference>
<reference evidence="9" key="4">
    <citation type="submission" date="2025-08" db="UniProtKB">
        <authorList>
            <consortium name="Ensembl"/>
        </authorList>
    </citation>
    <scope>IDENTIFICATION</scope>
</reference>